<feature type="signal peptide" evidence="2">
    <location>
        <begin position="1"/>
        <end position="19"/>
    </location>
</feature>
<proteinExistence type="evidence at transcript level"/>
<dbReference type="SUPFAM" id="SSF49785">
    <property type="entry name" value="Galactose-binding domain-like"/>
    <property type="match status" value="1"/>
</dbReference>
<dbReference type="PANTHER" id="PTHR45713:SF6">
    <property type="entry name" value="F5_8 TYPE C DOMAIN-CONTAINING PROTEIN"/>
    <property type="match status" value="1"/>
</dbReference>
<dbReference type="InterPro" id="IPR008979">
    <property type="entry name" value="Galactose-bd-like_sf"/>
</dbReference>
<accession>A0A7L9QEF3</accession>
<sequence>MHRFYCAVVALALVCAAQAISDAGASHVAEPLRHQGRRLLSNFYSDPDAQYQSSDLVAVDPSYKSNSYTTEAQRVKVAQYAQVAAVAQAGQNPDMDSILSMQASNTDISQLMAVYNQHVEAAAANSNPSASDSSPAATAVTNAKATSADDNSASPSNVLGINGWLKDTANKAAHDVADLKDSVKDSVAKKIHTSPVSTLATPTVSPSPAGVAAALEGHSQLYHRGAHTAAVTSTDAIGGPITLYNAYQSSDYDTKTHPAEAAIDGNIYTSSQTAVDTTSCSTLNAEGLYGTCGVMGECMTSPYYTGAYASTPSNPYWTAGFSSDISANYRVTHVVLTNRQECCRCPLAGAKIYIGNPSNLNVIATENPDLSKETTWQLCATVPEFSTDSPALIFSETSKYTETFLCSQSLVGKAIAIQLPASTTILTLAEVQVVGLQV</sequence>
<feature type="region of interest" description="Disordered" evidence="1">
    <location>
        <begin position="125"/>
        <end position="157"/>
    </location>
</feature>
<evidence type="ECO:0000313" key="3">
    <source>
        <dbReference type="EMBL" id="QOL01221.1"/>
    </source>
</evidence>
<name>A0A7L9QEF3_9CHLO</name>
<protein>
    <submittedName>
        <fullName evidence="3">Putative extracellular protein TR9_029</fullName>
    </submittedName>
</protein>
<dbReference type="Gene3D" id="2.60.120.260">
    <property type="entry name" value="Galactose-binding domain-like"/>
    <property type="match status" value="1"/>
</dbReference>
<keyword evidence="2" id="KW-0732">Signal</keyword>
<organism evidence="3">
    <name type="scientific">Trebouxia lynnae</name>
    <dbReference type="NCBI Taxonomy" id="1825957"/>
    <lineage>
        <taxon>Eukaryota</taxon>
        <taxon>Viridiplantae</taxon>
        <taxon>Chlorophyta</taxon>
        <taxon>core chlorophytes</taxon>
        <taxon>Trebouxiophyceae</taxon>
        <taxon>Trebouxiales</taxon>
        <taxon>Trebouxiaceae</taxon>
        <taxon>Trebouxia</taxon>
    </lineage>
</organism>
<feature type="compositionally biased region" description="Low complexity" evidence="1">
    <location>
        <begin position="125"/>
        <end position="139"/>
    </location>
</feature>
<dbReference type="PANTHER" id="PTHR45713">
    <property type="entry name" value="FTP DOMAIN-CONTAINING PROTEIN"/>
    <property type="match status" value="1"/>
</dbReference>
<feature type="chain" id="PRO_5029522259" evidence="2">
    <location>
        <begin position="20"/>
        <end position="438"/>
    </location>
</feature>
<evidence type="ECO:0000256" key="1">
    <source>
        <dbReference type="SAM" id="MobiDB-lite"/>
    </source>
</evidence>
<evidence type="ECO:0000256" key="2">
    <source>
        <dbReference type="SAM" id="SignalP"/>
    </source>
</evidence>
<feature type="compositionally biased region" description="Polar residues" evidence="1">
    <location>
        <begin position="140"/>
        <end position="157"/>
    </location>
</feature>
<dbReference type="AlphaFoldDB" id="A0A7L9QEF3"/>
<reference evidence="3" key="1">
    <citation type="journal article" date="2020" name="Microb. Ecol.">
        <title>The Under-explored Extracellular Proteome of Aero-Terrestrial Microalgae Provides Clues on Different Mechanisms of Desiccation Tolerance in Non-Model Organisms.</title>
        <authorList>
            <person name="Gonzalez-Hourcade M."/>
            <person name="Del Campo E.M."/>
            <person name="Casano L.M."/>
        </authorList>
    </citation>
    <scope>NUCLEOTIDE SEQUENCE</scope>
    <source>
        <strain evidence="3">TR9</strain>
    </source>
</reference>
<dbReference type="InterPro" id="IPR051941">
    <property type="entry name" value="BG_Antigen-Binding_Lectin"/>
</dbReference>
<dbReference type="EMBL" id="MT438974">
    <property type="protein sequence ID" value="QOL01221.1"/>
    <property type="molecule type" value="mRNA"/>
</dbReference>